<feature type="non-terminal residue" evidence="1">
    <location>
        <position position="1"/>
    </location>
</feature>
<evidence type="ECO:0000313" key="1">
    <source>
        <dbReference type="EMBL" id="CAE7256626.1"/>
    </source>
</evidence>
<dbReference type="AlphaFoldDB" id="A0A812M1F2"/>
<name>A0A812M1F2_9DINO</name>
<reference evidence="1" key="1">
    <citation type="submission" date="2021-02" db="EMBL/GenBank/DDBJ databases">
        <authorList>
            <person name="Dougan E. K."/>
            <person name="Rhodes N."/>
            <person name="Thang M."/>
            <person name="Chan C."/>
        </authorList>
    </citation>
    <scope>NUCLEOTIDE SEQUENCE</scope>
</reference>
<protein>
    <submittedName>
        <fullName evidence="1">Uncharacterized protein</fullName>
    </submittedName>
</protein>
<gene>
    <name evidence="1" type="ORF">SNEC2469_LOCUS5647</name>
</gene>
<feature type="non-terminal residue" evidence="1">
    <location>
        <position position="100"/>
    </location>
</feature>
<evidence type="ECO:0000313" key="2">
    <source>
        <dbReference type="Proteomes" id="UP000601435"/>
    </source>
</evidence>
<comment type="caution">
    <text evidence="1">The sequence shown here is derived from an EMBL/GenBank/DDBJ whole genome shotgun (WGS) entry which is preliminary data.</text>
</comment>
<keyword evidence="2" id="KW-1185">Reference proteome</keyword>
<dbReference type="EMBL" id="CAJNJA010010355">
    <property type="protein sequence ID" value="CAE7256626.1"/>
    <property type="molecule type" value="Genomic_DNA"/>
</dbReference>
<proteinExistence type="predicted"/>
<sequence>ALSSLLSLPSPVTALSILNKVASSQDEVRNVSAFVSTAVRNAQPTPGKQELESALALMEQARHLDEKAIRELQGKSVQAACNALGILLQQTEGSVRNPSA</sequence>
<organism evidence="1 2">
    <name type="scientific">Symbiodinium necroappetens</name>
    <dbReference type="NCBI Taxonomy" id="1628268"/>
    <lineage>
        <taxon>Eukaryota</taxon>
        <taxon>Sar</taxon>
        <taxon>Alveolata</taxon>
        <taxon>Dinophyceae</taxon>
        <taxon>Suessiales</taxon>
        <taxon>Symbiodiniaceae</taxon>
        <taxon>Symbiodinium</taxon>
    </lineage>
</organism>
<accession>A0A812M1F2</accession>
<dbReference type="Proteomes" id="UP000601435">
    <property type="component" value="Unassembled WGS sequence"/>
</dbReference>
<dbReference type="OrthoDB" id="10366361at2759"/>